<dbReference type="InterPro" id="IPR029057">
    <property type="entry name" value="PRTase-like"/>
</dbReference>
<sequence length="191" mass="20025">MAFDADDAAADLADTQREVLDWGVFADASRQLATDVLASGFQPDVVIAIARGGLLLAGAMSYALGTKNCGSINVQFYTGVDERLPVPVLSGPMLDAPSLTGLRVLLVDDVSDSGNTLAMVVALLREAACEVRTATLFTKPRTVLVPDFTWCETDRWIVFPWSSLPAVTVPVDTTAPAVAVTAAAAAEKVVA</sequence>
<dbReference type="PANTHER" id="PTHR43363">
    <property type="entry name" value="HYPOXANTHINE PHOSPHORIBOSYLTRANSFERASE"/>
    <property type="match status" value="1"/>
</dbReference>
<evidence type="ECO:0000313" key="5">
    <source>
        <dbReference type="Proteomes" id="UP000297403"/>
    </source>
</evidence>
<protein>
    <submittedName>
        <fullName evidence="4">Phosphoribosyltransferase</fullName>
    </submittedName>
</protein>
<dbReference type="SUPFAM" id="SSF53271">
    <property type="entry name" value="PRTase-like"/>
    <property type="match status" value="1"/>
</dbReference>
<gene>
    <name evidence="4" type="ORF">E3O49_14125</name>
</gene>
<dbReference type="AlphaFoldDB" id="A0AAQ2C3Y7"/>
<organism evidence="4 5">
    <name type="scientific">Cryobacterium shii</name>
    <dbReference type="NCBI Taxonomy" id="1259235"/>
    <lineage>
        <taxon>Bacteria</taxon>
        <taxon>Bacillati</taxon>
        <taxon>Actinomycetota</taxon>
        <taxon>Actinomycetes</taxon>
        <taxon>Micrococcales</taxon>
        <taxon>Microbacteriaceae</taxon>
        <taxon>Cryobacterium</taxon>
    </lineage>
</organism>
<dbReference type="EMBL" id="SOFY01000077">
    <property type="protein sequence ID" value="TFC42485.1"/>
    <property type="molecule type" value="Genomic_DNA"/>
</dbReference>
<evidence type="ECO:0000256" key="2">
    <source>
        <dbReference type="ARBA" id="ARBA00022679"/>
    </source>
</evidence>
<dbReference type="GO" id="GO:0016757">
    <property type="term" value="F:glycosyltransferase activity"/>
    <property type="evidence" value="ECO:0007669"/>
    <property type="project" value="UniProtKB-KW"/>
</dbReference>
<proteinExistence type="predicted"/>
<reference evidence="4 5" key="1">
    <citation type="submission" date="2019-03" db="EMBL/GenBank/DDBJ databases">
        <title>Genomics of glacier-inhabiting Cryobacterium strains.</title>
        <authorList>
            <person name="Liu Q."/>
            <person name="Xin Y.-H."/>
        </authorList>
    </citation>
    <scope>NUCLEOTIDE SEQUENCE [LARGE SCALE GENOMIC DNA]</scope>
    <source>
        <strain evidence="5">TMT1-22</strain>
    </source>
</reference>
<evidence type="ECO:0000313" key="4">
    <source>
        <dbReference type="EMBL" id="TFC42485.1"/>
    </source>
</evidence>
<dbReference type="CDD" id="cd06223">
    <property type="entry name" value="PRTases_typeI"/>
    <property type="match status" value="1"/>
</dbReference>
<dbReference type="PANTHER" id="PTHR43363:SF1">
    <property type="entry name" value="HYPOXANTHINE-GUANINE PHOSPHORIBOSYLTRANSFERASE"/>
    <property type="match status" value="1"/>
</dbReference>
<keyword evidence="5" id="KW-1185">Reference proteome</keyword>
<evidence type="ECO:0000259" key="3">
    <source>
        <dbReference type="Pfam" id="PF00156"/>
    </source>
</evidence>
<dbReference type="RefSeq" id="WP_134368169.1">
    <property type="nucleotide sequence ID" value="NZ_SOFY01000077.1"/>
</dbReference>
<comment type="caution">
    <text evidence="4">The sequence shown here is derived from an EMBL/GenBank/DDBJ whole genome shotgun (WGS) entry which is preliminary data.</text>
</comment>
<dbReference type="Gene3D" id="3.40.50.2020">
    <property type="match status" value="1"/>
</dbReference>
<accession>A0AAQ2C3Y7</accession>
<dbReference type="Proteomes" id="UP000297403">
    <property type="component" value="Unassembled WGS sequence"/>
</dbReference>
<dbReference type="InterPro" id="IPR000836">
    <property type="entry name" value="PRTase_dom"/>
</dbReference>
<feature type="domain" description="Phosphoribosyltransferase" evidence="3">
    <location>
        <begin position="17"/>
        <end position="162"/>
    </location>
</feature>
<keyword evidence="1 4" id="KW-0328">Glycosyltransferase</keyword>
<name>A0AAQ2C3Y7_9MICO</name>
<dbReference type="Pfam" id="PF00156">
    <property type="entry name" value="Pribosyltran"/>
    <property type="match status" value="1"/>
</dbReference>
<evidence type="ECO:0000256" key="1">
    <source>
        <dbReference type="ARBA" id="ARBA00022676"/>
    </source>
</evidence>
<keyword evidence="2" id="KW-0808">Transferase</keyword>